<accession>A0A432MD64</accession>
<evidence type="ECO:0000256" key="1">
    <source>
        <dbReference type="ARBA" id="ARBA00022670"/>
    </source>
</evidence>
<reference evidence="5 6" key="1">
    <citation type="submission" date="2018-12" db="EMBL/GenBank/DDBJ databases">
        <authorList>
            <person name="Toschakov S.V."/>
        </authorList>
    </citation>
    <scope>NUCLEOTIDE SEQUENCE [LARGE SCALE GENOMIC DNA]</scope>
    <source>
        <strain evidence="5 6">GM2012</strain>
    </source>
</reference>
<dbReference type="InterPro" id="IPR000209">
    <property type="entry name" value="Peptidase_S8/S53_dom"/>
</dbReference>
<dbReference type="GO" id="GO:0006508">
    <property type="term" value="P:proteolysis"/>
    <property type="evidence" value="ECO:0007669"/>
    <property type="project" value="UniProtKB-KW"/>
</dbReference>
<keyword evidence="6" id="KW-1185">Reference proteome</keyword>
<dbReference type="InterPro" id="IPR036852">
    <property type="entry name" value="Peptidase_S8/S53_dom_sf"/>
</dbReference>
<protein>
    <submittedName>
        <fullName evidence="5">S8 family peptidase</fullName>
    </submittedName>
</protein>
<keyword evidence="3" id="KW-0720">Serine protease</keyword>
<gene>
    <name evidence="5" type="ORF">TsocGM_25130</name>
</gene>
<proteinExistence type="predicted"/>
<evidence type="ECO:0000256" key="2">
    <source>
        <dbReference type="ARBA" id="ARBA00022801"/>
    </source>
</evidence>
<dbReference type="InterPro" id="IPR034074">
    <property type="entry name" value="Y4bN_pept_dom"/>
</dbReference>
<keyword evidence="2" id="KW-0378">Hydrolase</keyword>
<evidence type="ECO:0000259" key="4">
    <source>
        <dbReference type="Pfam" id="PF00082"/>
    </source>
</evidence>
<dbReference type="GO" id="GO:0004252">
    <property type="term" value="F:serine-type endopeptidase activity"/>
    <property type="evidence" value="ECO:0007669"/>
    <property type="project" value="InterPro"/>
</dbReference>
<dbReference type="Pfam" id="PF00082">
    <property type="entry name" value="Peptidase_S8"/>
    <property type="match status" value="1"/>
</dbReference>
<dbReference type="Gene3D" id="3.40.50.200">
    <property type="entry name" value="Peptidase S8/S53 domain"/>
    <property type="match status" value="1"/>
</dbReference>
<comment type="caution">
    <text evidence="5">The sequence shown here is derived from an EMBL/GenBank/DDBJ whole genome shotgun (WGS) entry which is preliminary data.</text>
</comment>
<dbReference type="PRINTS" id="PR00723">
    <property type="entry name" value="SUBTILISIN"/>
</dbReference>
<evidence type="ECO:0000313" key="6">
    <source>
        <dbReference type="Proteomes" id="UP000280296"/>
    </source>
</evidence>
<dbReference type="RefSeq" id="WP_126728211.1">
    <property type="nucleotide sequence ID" value="NZ_RYZH01000095.1"/>
</dbReference>
<sequence length="868" mass="97226">MPADHQFEHLPLILRKSGDARFPRPILSEDPLTIRNRTDRAGHVTSLRRQVDTVSTAWRERQEERQHEGFPEIAGIPLLLKIDPTLDIDALRQTFEFEVVSEEEDGFVIVASEDLTLAHFQQKLDDFVASIEGSANVARILDLREDETQEDRLRRILSETLLREWPTIPDDAPYLCDIGIACVGTWEVPRKPSRNPRWKAETWARKEFEWSQARNDAYQKWDQLKDERMAAVENIVRHYGGQILLDVQDAPVDAPSLPDSFTLRIRLPGRGLKDLVLNFPYVFEVTEPDDIELPQQIERDLDQIKALLDLQPPDPGAPFVCVIDSGIQQEHILLAPAIDAETSRCFVHGLAPTEVGDHVRPSGHGTRVAGAVIHGEEIPKEGTIRLEAWVQNARVLDADCDLPRQMLPAAVVREVVRHFHEGGRRTRIFNHSINADAPCRTVHMSAWAAEIDRLCHENDVLIVQSIGNLKHSRPSPRPGIQELLAGGSPYPDYLSEACCRLANPAQSLQALTVGSVGYGAFEQDGYRSFVANAGEPSAFSRSGPGLWGTIKPEVVEFGGDNLRTGGDRPSVSTPTFAKSCYPELVRSTMFGGPAYDRDQIGTSYSAPKVTRIAARLQATLPDEPCLLYRALIVQSARWPDWAEGLSSERQAQLIRRIGYGLPDIERASTNTDHRVSFISHGEKLIGPGDCHVYQVPIPSDLRRPGYDHDIRIEVTLSYSAEPRRTRRNPRGYLATWVDWVSSRNGESLEAFLGRAIREDEEPAREGSSLGWNIETNPQWGRLPGVRRNIGTVQKDWATLKSNALPEDLCIAVRGHKGWSRDPEVKARYALAVSFEIMGREIPIYEPLRASVLKLQAEVEGEAEVEVEA</sequence>
<dbReference type="InterPro" id="IPR015500">
    <property type="entry name" value="Peptidase_S8_subtilisin-rel"/>
</dbReference>
<dbReference type="SUPFAM" id="SSF52743">
    <property type="entry name" value="Subtilisin-like"/>
    <property type="match status" value="1"/>
</dbReference>
<dbReference type="CDD" id="cd04847">
    <property type="entry name" value="Peptidases_S8_Subtilisin_like_2"/>
    <property type="match status" value="1"/>
</dbReference>
<evidence type="ECO:0000313" key="5">
    <source>
        <dbReference type="EMBL" id="RUL81409.1"/>
    </source>
</evidence>
<dbReference type="AlphaFoldDB" id="A0A432MD64"/>
<feature type="domain" description="Peptidase S8/S53" evidence="4">
    <location>
        <begin position="318"/>
        <end position="660"/>
    </location>
</feature>
<evidence type="ECO:0000256" key="3">
    <source>
        <dbReference type="ARBA" id="ARBA00022825"/>
    </source>
</evidence>
<keyword evidence="1" id="KW-0645">Protease</keyword>
<dbReference type="OrthoDB" id="9759014at2"/>
<dbReference type="Proteomes" id="UP000280296">
    <property type="component" value="Unassembled WGS sequence"/>
</dbReference>
<organism evidence="5 6">
    <name type="scientific">Tautonia sociabilis</name>
    <dbReference type="NCBI Taxonomy" id="2080755"/>
    <lineage>
        <taxon>Bacteria</taxon>
        <taxon>Pseudomonadati</taxon>
        <taxon>Planctomycetota</taxon>
        <taxon>Planctomycetia</taxon>
        <taxon>Isosphaerales</taxon>
        <taxon>Isosphaeraceae</taxon>
        <taxon>Tautonia</taxon>
    </lineage>
</organism>
<name>A0A432MD64_9BACT</name>
<dbReference type="EMBL" id="RYZH01000095">
    <property type="protein sequence ID" value="RUL81409.1"/>
    <property type="molecule type" value="Genomic_DNA"/>
</dbReference>
<reference evidence="5 6" key="2">
    <citation type="submission" date="2019-01" db="EMBL/GenBank/DDBJ databases">
        <title>Tautonia sociabilis, a novel thermotolerant planctomycete of Isosphaeraceae family, isolated from a 4000 m deep subterranean habitat.</title>
        <authorList>
            <person name="Kovaleva O.L."/>
            <person name="Elcheninov A.G."/>
            <person name="Van Heerden E."/>
            <person name="Toshchakov S.V."/>
            <person name="Novikov A."/>
            <person name="Bonch-Osmolovskaya E.A."/>
            <person name="Kublanov I.V."/>
        </authorList>
    </citation>
    <scope>NUCLEOTIDE SEQUENCE [LARGE SCALE GENOMIC DNA]</scope>
    <source>
        <strain evidence="5 6">GM2012</strain>
    </source>
</reference>